<dbReference type="Pfam" id="PF22785">
    <property type="entry name" value="Tc-R-P"/>
    <property type="match status" value="1"/>
</dbReference>
<dbReference type="InterPro" id="IPR016130">
    <property type="entry name" value="Tyr_Pase_AS"/>
</dbReference>
<keyword evidence="5" id="KW-1185">Reference proteome</keyword>
<name>A0ABV9JPL9_9GAMM</name>
<feature type="domain" description="Tyrosine specific protein phosphatases" evidence="2">
    <location>
        <begin position="87"/>
        <end position="158"/>
    </location>
</feature>
<comment type="caution">
    <text evidence="4">The sequence shown here is derived from an EMBL/GenBank/DDBJ whole genome shotgun (WGS) entry which is preliminary data.</text>
</comment>
<evidence type="ECO:0000259" key="3">
    <source>
        <dbReference type="PROSITE" id="PS50206"/>
    </source>
</evidence>
<dbReference type="RefSeq" id="WP_377335065.1">
    <property type="nucleotide sequence ID" value="NZ_JBHSGB010000012.1"/>
</dbReference>
<dbReference type="InterPro" id="IPR001763">
    <property type="entry name" value="Rhodanese-like_dom"/>
</dbReference>
<dbReference type="InterPro" id="IPR000387">
    <property type="entry name" value="Tyr_Pase_dom"/>
</dbReference>
<sequence length="166" mass="17770">MSHPYDVLPLDAQSAAGLIFTPCPGTKGTSIAEALAILLQAGAAAVISLNPMSELESLQVADLEAQVNAHGLQWFHCPIEDDHAPLEDFASAWQQAGPLVHQLLNEGKTVAIHCKGGSGRTGLIAAQILLERGYSKDKVKSRVQALRPYALTLPPHVEYFNQLAAR</sequence>
<reference evidence="5" key="1">
    <citation type="journal article" date="2019" name="Int. J. Syst. Evol. Microbiol.">
        <title>The Global Catalogue of Microorganisms (GCM) 10K type strain sequencing project: providing services to taxonomists for standard genome sequencing and annotation.</title>
        <authorList>
            <consortium name="The Broad Institute Genomics Platform"/>
            <consortium name="The Broad Institute Genome Sequencing Center for Infectious Disease"/>
            <person name="Wu L."/>
            <person name="Ma J."/>
        </authorList>
    </citation>
    <scope>NUCLEOTIDE SEQUENCE [LARGE SCALE GENOMIC DNA]</scope>
    <source>
        <strain evidence="5">DT28</strain>
    </source>
</reference>
<dbReference type="InterPro" id="IPR029021">
    <property type="entry name" value="Prot-tyrosine_phosphatase-like"/>
</dbReference>
<evidence type="ECO:0000313" key="5">
    <source>
        <dbReference type="Proteomes" id="UP001595962"/>
    </source>
</evidence>
<feature type="domain" description="Rhodanese" evidence="3">
    <location>
        <begin position="85"/>
        <end position="158"/>
    </location>
</feature>
<dbReference type="EC" id="3.1.3.48" evidence="1"/>
<dbReference type="PROSITE" id="PS50056">
    <property type="entry name" value="TYR_PHOSPHATASE_2"/>
    <property type="match status" value="1"/>
</dbReference>
<dbReference type="Gene3D" id="3.90.190.10">
    <property type="entry name" value="Protein tyrosine phosphatase superfamily"/>
    <property type="match status" value="1"/>
</dbReference>
<gene>
    <name evidence="4" type="ORF">ACFO3I_14425</name>
</gene>
<dbReference type="PROSITE" id="PS50206">
    <property type="entry name" value="RHODANESE_3"/>
    <property type="match status" value="1"/>
</dbReference>
<organism evidence="4 5">
    <name type="scientific">Rheinheimera marina</name>
    <dbReference type="NCBI Taxonomy" id="1774958"/>
    <lineage>
        <taxon>Bacteria</taxon>
        <taxon>Pseudomonadati</taxon>
        <taxon>Pseudomonadota</taxon>
        <taxon>Gammaproteobacteria</taxon>
        <taxon>Chromatiales</taxon>
        <taxon>Chromatiaceae</taxon>
        <taxon>Rheinheimera</taxon>
    </lineage>
</organism>
<protein>
    <recommendedName>
        <fullName evidence="1">protein-tyrosine-phosphatase</fullName>
        <ecNumber evidence="1">3.1.3.48</ecNumber>
    </recommendedName>
</protein>
<proteinExistence type="predicted"/>
<dbReference type="Proteomes" id="UP001595962">
    <property type="component" value="Unassembled WGS sequence"/>
</dbReference>
<evidence type="ECO:0000313" key="4">
    <source>
        <dbReference type="EMBL" id="MFC4656208.1"/>
    </source>
</evidence>
<evidence type="ECO:0000259" key="2">
    <source>
        <dbReference type="PROSITE" id="PS50056"/>
    </source>
</evidence>
<evidence type="ECO:0000256" key="1">
    <source>
        <dbReference type="ARBA" id="ARBA00013064"/>
    </source>
</evidence>
<dbReference type="PROSITE" id="PS00383">
    <property type="entry name" value="TYR_PHOSPHATASE_1"/>
    <property type="match status" value="1"/>
</dbReference>
<accession>A0ABV9JPL9</accession>
<dbReference type="SUPFAM" id="SSF52799">
    <property type="entry name" value="(Phosphotyrosine protein) phosphatases II"/>
    <property type="match status" value="1"/>
</dbReference>
<dbReference type="EMBL" id="JBHSGB010000012">
    <property type="protein sequence ID" value="MFC4656208.1"/>
    <property type="molecule type" value="Genomic_DNA"/>
</dbReference>